<sequence>MHVLEHANALRLTPEQRRTAEALRDRMVAEARTLGTRIVALEGDLDQLFASGTAEAGKLAALTTSIGALSGRLRKVHLVTHIAMRDVLQPEQREAYARLRGYSGAR</sequence>
<organism evidence="1 2">
    <name type="scientific">Teichococcus oryzae</name>
    <dbReference type="NCBI Taxonomy" id="1608942"/>
    <lineage>
        <taxon>Bacteria</taxon>
        <taxon>Pseudomonadati</taxon>
        <taxon>Pseudomonadota</taxon>
        <taxon>Alphaproteobacteria</taxon>
        <taxon>Acetobacterales</taxon>
        <taxon>Roseomonadaceae</taxon>
        <taxon>Roseomonas</taxon>
    </lineage>
</organism>
<protein>
    <submittedName>
        <fullName evidence="1">Periplasmic heavy metal sensor</fullName>
    </submittedName>
</protein>
<dbReference type="EMBL" id="VUKA01000041">
    <property type="protein sequence ID" value="KAA2211259.1"/>
    <property type="molecule type" value="Genomic_DNA"/>
</dbReference>
<name>A0A5B2TAK5_9PROT</name>
<accession>A0A5B2TAK5</accession>
<dbReference type="InterPro" id="IPR025961">
    <property type="entry name" value="Metal_resist"/>
</dbReference>
<gene>
    <name evidence="1" type="ORF">F0Q34_21050</name>
</gene>
<keyword evidence="2" id="KW-1185">Reference proteome</keyword>
<evidence type="ECO:0000313" key="2">
    <source>
        <dbReference type="Proteomes" id="UP000322110"/>
    </source>
</evidence>
<dbReference type="RefSeq" id="WP_149814344.1">
    <property type="nucleotide sequence ID" value="NZ_VUKA01000041.1"/>
</dbReference>
<dbReference type="OrthoDB" id="7353511at2"/>
<evidence type="ECO:0000313" key="1">
    <source>
        <dbReference type="EMBL" id="KAA2211259.1"/>
    </source>
</evidence>
<proteinExistence type="predicted"/>
<dbReference type="Pfam" id="PF13801">
    <property type="entry name" value="Metal_resist"/>
    <property type="match status" value="1"/>
</dbReference>
<comment type="caution">
    <text evidence="1">The sequence shown here is derived from an EMBL/GenBank/DDBJ whole genome shotgun (WGS) entry which is preliminary data.</text>
</comment>
<dbReference type="Proteomes" id="UP000322110">
    <property type="component" value="Unassembled WGS sequence"/>
</dbReference>
<dbReference type="Gene3D" id="1.20.120.1490">
    <property type="match status" value="1"/>
</dbReference>
<dbReference type="AlphaFoldDB" id="A0A5B2TAK5"/>
<reference evidence="1 2" key="1">
    <citation type="journal article" date="2015" name="Int. J. Syst. Evol. Microbiol.">
        <title>Roseomonas oryzae sp. nov., isolated from paddy rhizosphere soil.</title>
        <authorList>
            <person name="Ramaprasad E.V."/>
            <person name="Sasikala Ch."/>
            <person name="Ramana Ch.V."/>
        </authorList>
    </citation>
    <scope>NUCLEOTIDE SEQUENCE [LARGE SCALE GENOMIC DNA]</scope>
    <source>
        <strain evidence="1 2">KCTC 42542</strain>
    </source>
</reference>